<dbReference type="Proteomes" id="UP000292939">
    <property type="component" value="Chromosome"/>
</dbReference>
<keyword evidence="2" id="KW-0805">Transcription regulation</keyword>
<reference evidence="6 7" key="1">
    <citation type="submission" date="2018-07" db="EMBL/GenBank/DDBJ databases">
        <title>Exploring interactions and the metabolic potential of the ultra-small soil bacteria Hylemonella gracilis.</title>
        <authorList>
            <person name="Tyc O."/>
            <person name="Kulkarni P."/>
            <person name="Gawehns F."/>
            <person name="Hundscheid M."/>
            <person name="Zweers H."/>
            <person name="Garbeva P."/>
        </authorList>
    </citation>
    <scope>NUCLEOTIDE SEQUENCE [LARGE SCALE GENOMIC DNA]</scope>
    <source>
        <strain evidence="6 7">NS1</strain>
    </source>
</reference>
<comment type="similarity">
    <text evidence="1">Belongs to the LysR transcriptional regulatory family.</text>
</comment>
<dbReference type="PROSITE" id="PS50931">
    <property type="entry name" value="HTH_LYSR"/>
    <property type="match status" value="1"/>
</dbReference>
<keyword evidence="3" id="KW-0238">DNA-binding</keyword>
<evidence type="ECO:0000313" key="6">
    <source>
        <dbReference type="EMBL" id="QBK05549.1"/>
    </source>
</evidence>
<dbReference type="InterPro" id="IPR000847">
    <property type="entry name" value="LysR_HTH_N"/>
</dbReference>
<dbReference type="PANTHER" id="PTHR30419">
    <property type="entry name" value="HTH-TYPE TRANSCRIPTIONAL REGULATOR YBHD"/>
    <property type="match status" value="1"/>
</dbReference>
<dbReference type="EMBL" id="CP031395">
    <property type="protein sequence ID" value="QBK05549.1"/>
    <property type="molecule type" value="Genomic_DNA"/>
</dbReference>
<sequence>MTTPFSPTIRQLRAFKAVYQLRKLGAAAEQLSLTQSAVSVLIRQLEDGLGARLFDRTTRSLQTTQAGQDAIEVVERILRDVDTLGSSFMDLRAHQRGRVCIAITPTLASMLLPEVIQTFSARYPHIQTLVDDVAPDQFVSRVVGEHVDFGIGTPERAGGEIEQQPLMRDTFCLVCAHGHPLAGLKQVRWADLDGQPMITGRPGYGVRHLIETSAARAGVRLNVVGEVSFQSTALWLARSGQAVALVPTAYAQCLAHPDLLIKPLRQPVVSRDIYLVSKRGRSLSLACQSFIQVLREELAAGRAMPQVGKVVVPKATRKT</sequence>
<dbReference type="Gene3D" id="3.40.190.290">
    <property type="match status" value="1"/>
</dbReference>
<feature type="domain" description="HTH lysR-type" evidence="5">
    <location>
        <begin position="7"/>
        <end position="64"/>
    </location>
</feature>
<dbReference type="Pfam" id="PF03466">
    <property type="entry name" value="LysR_substrate"/>
    <property type="match status" value="1"/>
</dbReference>
<dbReference type="AlphaFoldDB" id="A0A4V1A2C3"/>
<dbReference type="CDD" id="cd08440">
    <property type="entry name" value="PBP2_LTTR_like_4"/>
    <property type="match status" value="1"/>
</dbReference>
<dbReference type="SUPFAM" id="SSF53850">
    <property type="entry name" value="Periplasmic binding protein-like II"/>
    <property type="match status" value="1"/>
</dbReference>
<keyword evidence="4" id="KW-0804">Transcription</keyword>
<evidence type="ECO:0000256" key="1">
    <source>
        <dbReference type="ARBA" id="ARBA00009437"/>
    </source>
</evidence>
<dbReference type="GO" id="GO:0003700">
    <property type="term" value="F:DNA-binding transcription factor activity"/>
    <property type="evidence" value="ECO:0007669"/>
    <property type="project" value="InterPro"/>
</dbReference>
<accession>A0A4V1A2C3</accession>
<evidence type="ECO:0000256" key="4">
    <source>
        <dbReference type="ARBA" id="ARBA00023163"/>
    </source>
</evidence>
<evidence type="ECO:0000256" key="2">
    <source>
        <dbReference type="ARBA" id="ARBA00023015"/>
    </source>
</evidence>
<dbReference type="Pfam" id="PF00126">
    <property type="entry name" value="HTH_1"/>
    <property type="match status" value="1"/>
</dbReference>
<dbReference type="GO" id="GO:0005829">
    <property type="term" value="C:cytosol"/>
    <property type="evidence" value="ECO:0007669"/>
    <property type="project" value="TreeGrafter"/>
</dbReference>
<gene>
    <name evidence="6" type="ORF">DW355_13110</name>
</gene>
<dbReference type="InterPro" id="IPR036390">
    <property type="entry name" value="WH_DNA-bd_sf"/>
</dbReference>
<name>A0A4V1A2C3_9BURK</name>
<dbReference type="InterPro" id="IPR050950">
    <property type="entry name" value="HTH-type_LysR_regulators"/>
</dbReference>
<dbReference type="PANTHER" id="PTHR30419:SF8">
    <property type="entry name" value="NITROGEN ASSIMILATION TRANSCRIPTIONAL ACTIVATOR-RELATED"/>
    <property type="match status" value="1"/>
</dbReference>
<organism evidence="6 7">
    <name type="scientific">Hylemonella gracilis</name>
    <dbReference type="NCBI Taxonomy" id="80880"/>
    <lineage>
        <taxon>Bacteria</taxon>
        <taxon>Pseudomonadati</taxon>
        <taxon>Pseudomonadota</taxon>
        <taxon>Betaproteobacteria</taxon>
        <taxon>Burkholderiales</taxon>
        <taxon>Comamonadaceae</taxon>
        <taxon>Hylemonella</taxon>
    </lineage>
</organism>
<dbReference type="Gene3D" id="1.10.10.10">
    <property type="entry name" value="Winged helix-like DNA-binding domain superfamily/Winged helix DNA-binding domain"/>
    <property type="match status" value="1"/>
</dbReference>
<protein>
    <submittedName>
        <fullName evidence="6">LysR family transcriptional regulator</fullName>
    </submittedName>
</protein>
<dbReference type="KEGG" id="hgr:DW355_13110"/>
<evidence type="ECO:0000313" key="7">
    <source>
        <dbReference type="Proteomes" id="UP000292939"/>
    </source>
</evidence>
<evidence type="ECO:0000256" key="3">
    <source>
        <dbReference type="ARBA" id="ARBA00023125"/>
    </source>
</evidence>
<dbReference type="OrthoDB" id="646694at2"/>
<dbReference type="InterPro" id="IPR036388">
    <property type="entry name" value="WH-like_DNA-bd_sf"/>
</dbReference>
<dbReference type="GO" id="GO:0003677">
    <property type="term" value="F:DNA binding"/>
    <property type="evidence" value="ECO:0007669"/>
    <property type="project" value="UniProtKB-KW"/>
</dbReference>
<dbReference type="RefSeq" id="WP_131280706.1">
    <property type="nucleotide sequence ID" value="NZ_CP031395.1"/>
</dbReference>
<dbReference type="PRINTS" id="PR00039">
    <property type="entry name" value="HTHLYSR"/>
</dbReference>
<proteinExistence type="inferred from homology"/>
<dbReference type="FunFam" id="1.10.10.10:FF:000001">
    <property type="entry name" value="LysR family transcriptional regulator"/>
    <property type="match status" value="1"/>
</dbReference>
<dbReference type="InterPro" id="IPR005119">
    <property type="entry name" value="LysR_subst-bd"/>
</dbReference>
<dbReference type="SUPFAM" id="SSF46785">
    <property type="entry name" value="Winged helix' DNA-binding domain"/>
    <property type="match status" value="1"/>
</dbReference>
<evidence type="ECO:0000259" key="5">
    <source>
        <dbReference type="PROSITE" id="PS50931"/>
    </source>
</evidence>